<dbReference type="Proteomes" id="UP001500610">
    <property type="component" value="Unassembled WGS sequence"/>
</dbReference>
<dbReference type="Pfam" id="PF12974">
    <property type="entry name" value="Phosphonate-bd"/>
    <property type="match status" value="1"/>
</dbReference>
<organism evidence="1 2">
    <name type="scientific">Streptomyces hyderabadensis</name>
    <dbReference type="NCBI Taxonomy" id="598549"/>
    <lineage>
        <taxon>Bacteria</taxon>
        <taxon>Bacillati</taxon>
        <taxon>Actinomycetota</taxon>
        <taxon>Actinomycetes</taxon>
        <taxon>Kitasatosporales</taxon>
        <taxon>Streptomycetaceae</taxon>
        <taxon>Streptomyces</taxon>
    </lineage>
</organism>
<dbReference type="Gene3D" id="3.40.190.10">
    <property type="entry name" value="Periplasmic binding protein-like II"/>
    <property type="match status" value="2"/>
</dbReference>
<accession>A0ABP9IPF7</accession>
<sequence length="284" mass="30929">MKTLLLGAVAYDPKTVTIWEGFRRWLRARDCDLDFVLYAHYERQAEDLLAGRIDVAWHSPLAWVRSRRLADADGTALTAVTMRDTDRDLTTAVVVRADSPLTSVTDLAGRTVAVGAVDSPQATLLPLSLLRSAGLEPDTDVKVLRHDTGVGLHGDHIGGERDAAIALRDGRADAACMTDSNLLLFRQEGTLPAAATRVLAHTDRYDHCVMAAGPSADPAALDHLTGLLLDMSYADAEARPLLDLEGLTRWLPGRTDRYDALEKAVDEAGFYDRRGGVSVRGYRP</sequence>
<dbReference type="EMBL" id="BAABIV010000028">
    <property type="protein sequence ID" value="GAA5003811.1"/>
    <property type="molecule type" value="Genomic_DNA"/>
</dbReference>
<reference evidence="2" key="1">
    <citation type="journal article" date="2019" name="Int. J. Syst. Evol. Microbiol.">
        <title>The Global Catalogue of Microorganisms (GCM) 10K type strain sequencing project: providing services to taxonomists for standard genome sequencing and annotation.</title>
        <authorList>
            <consortium name="The Broad Institute Genomics Platform"/>
            <consortium name="The Broad Institute Genome Sequencing Center for Infectious Disease"/>
            <person name="Wu L."/>
            <person name="Ma J."/>
        </authorList>
    </citation>
    <scope>NUCLEOTIDE SEQUENCE [LARGE SCALE GENOMIC DNA]</scope>
    <source>
        <strain evidence="2">JCM 17657</strain>
    </source>
</reference>
<comment type="caution">
    <text evidence="1">The sequence shown here is derived from an EMBL/GenBank/DDBJ whole genome shotgun (WGS) entry which is preliminary data.</text>
</comment>
<dbReference type="RefSeq" id="WP_226026907.1">
    <property type="nucleotide sequence ID" value="NZ_BAABIV010000028.1"/>
</dbReference>
<evidence type="ECO:0000313" key="2">
    <source>
        <dbReference type="Proteomes" id="UP001500610"/>
    </source>
</evidence>
<dbReference type="PANTHER" id="PTHR35841">
    <property type="entry name" value="PHOSPHONATES-BINDING PERIPLASMIC PROTEIN"/>
    <property type="match status" value="1"/>
</dbReference>
<dbReference type="SUPFAM" id="SSF53850">
    <property type="entry name" value="Periplasmic binding protein-like II"/>
    <property type="match status" value="1"/>
</dbReference>
<keyword evidence="2" id="KW-1185">Reference proteome</keyword>
<gene>
    <name evidence="1" type="ORF">GCM10023257_56070</name>
</gene>
<dbReference type="PANTHER" id="PTHR35841:SF1">
    <property type="entry name" value="PHOSPHONATES-BINDING PERIPLASMIC PROTEIN"/>
    <property type="match status" value="1"/>
</dbReference>
<proteinExistence type="predicted"/>
<protein>
    <submittedName>
        <fullName evidence="1">Uncharacterized protein</fullName>
    </submittedName>
</protein>
<evidence type="ECO:0000313" key="1">
    <source>
        <dbReference type="EMBL" id="GAA5003811.1"/>
    </source>
</evidence>
<name>A0ABP9IPF7_9ACTN</name>